<name>A0A9J6E2B6_RHIMP</name>
<dbReference type="EMBL" id="JABSTU010000006">
    <property type="protein sequence ID" value="KAH8028305.1"/>
    <property type="molecule type" value="Genomic_DNA"/>
</dbReference>
<dbReference type="Gene3D" id="3.80.10.10">
    <property type="entry name" value="Ribonuclease Inhibitor"/>
    <property type="match status" value="1"/>
</dbReference>
<dbReference type="Proteomes" id="UP000821866">
    <property type="component" value="Chromosome 4"/>
</dbReference>
<reference evidence="1" key="2">
    <citation type="submission" date="2021-09" db="EMBL/GenBank/DDBJ databases">
        <authorList>
            <person name="Jia N."/>
            <person name="Wang J."/>
            <person name="Shi W."/>
            <person name="Du L."/>
            <person name="Sun Y."/>
            <person name="Zhan W."/>
            <person name="Jiang J."/>
            <person name="Wang Q."/>
            <person name="Zhang B."/>
            <person name="Ji P."/>
            <person name="Sakyi L.B."/>
            <person name="Cui X."/>
            <person name="Yuan T."/>
            <person name="Jiang B."/>
            <person name="Yang W."/>
            <person name="Lam T.T.-Y."/>
            <person name="Chang Q."/>
            <person name="Ding S."/>
            <person name="Wang X."/>
            <person name="Zhu J."/>
            <person name="Ruan X."/>
            <person name="Zhao L."/>
            <person name="Wei J."/>
            <person name="Que T."/>
            <person name="Du C."/>
            <person name="Cheng J."/>
            <person name="Dai P."/>
            <person name="Han X."/>
            <person name="Huang E."/>
            <person name="Gao Y."/>
            <person name="Liu J."/>
            <person name="Shao H."/>
            <person name="Ye R."/>
            <person name="Li L."/>
            <person name="Wei W."/>
            <person name="Wang X."/>
            <person name="Wang C."/>
            <person name="Huo Q."/>
            <person name="Li W."/>
            <person name="Guo W."/>
            <person name="Chen H."/>
            <person name="Chen S."/>
            <person name="Zhou L."/>
            <person name="Zhou L."/>
            <person name="Ni X."/>
            <person name="Tian J."/>
            <person name="Zhou Y."/>
            <person name="Sheng Y."/>
            <person name="Liu T."/>
            <person name="Pan Y."/>
            <person name="Xia L."/>
            <person name="Li J."/>
            <person name="Zhao F."/>
            <person name="Cao W."/>
        </authorList>
    </citation>
    <scope>NUCLEOTIDE SEQUENCE</scope>
    <source>
        <strain evidence="1">Rmic-2018</strain>
        <tissue evidence="1">Larvae</tissue>
    </source>
</reference>
<keyword evidence="2" id="KW-1185">Reference proteome</keyword>
<gene>
    <name evidence="1" type="ORF">HPB51_014961</name>
</gene>
<dbReference type="AlphaFoldDB" id="A0A9J6E2B6"/>
<comment type="caution">
    <text evidence="1">The sequence shown here is derived from an EMBL/GenBank/DDBJ whole genome shotgun (WGS) entry which is preliminary data.</text>
</comment>
<dbReference type="SUPFAM" id="SSF52047">
    <property type="entry name" value="RNI-like"/>
    <property type="match status" value="1"/>
</dbReference>
<evidence type="ECO:0000313" key="2">
    <source>
        <dbReference type="Proteomes" id="UP000821866"/>
    </source>
</evidence>
<evidence type="ECO:0000313" key="1">
    <source>
        <dbReference type="EMBL" id="KAH8028305.1"/>
    </source>
</evidence>
<protein>
    <submittedName>
        <fullName evidence="1">Uncharacterized protein</fullName>
    </submittedName>
</protein>
<organism evidence="1 2">
    <name type="scientific">Rhipicephalus microplus</name>
    <name type="common">Cattle tick</name>
    <name type="synonym">Boophilus microplus</name>
    <dbReference type="NCBI Taxonomy" id="6941"/>
    <lineage>
        <taxon>Eukaryota</taxon>
        <taxon>Metazoa</taxon>
        <taxon>Ecdysozoa</taxon>
        <taxon>Arthropoda</taxon>
        <taxon>Chelicerata</taxon>
        <taxon>Arachnida</taxon>
        <taxon>Acari</taxon>
        <taxon>Parasitiformes</taxon>
        <taxon>Ixodida</taxon>
        <taxon>Ixodoidea</taxon>
        <taxon>Ixodidae</taxon>
        <taxon>Rhipicephalinae</taxon>
        <taxon>Rhipicephalus</taxon>
        <taxon>Boophilus</taxon>
    </lineage>
</organism>
<sequence length="474" mass="53451">MLSDDTLLEACAISESNRPNIEVMYVEVFLTYSTQFLVGLFVSRCRRLRHLQVHGVGLNRCYDGTLAVDEFRMVLPFMQTFKYSCEQRTYATLETRLDVMKANISWKLKPKPSFNVLSLADVVDQKLYVRVRQAILAVEVNWRAESLLEKAASQPQLWENITHLTLALTAPERTELPTPPIVPFIHAGTLRQFFKMCFPRITELNLCSSHFNAESNCCVLLAGTLPMLRSLALTPCGANHVYSLEFLAEGFRLLEDLTIRSNPFGGVIPSCEACEMPLCFTRSSFRLFQRKTRLRRLSIDEEAKVQDLAFLIECRVERLRLGVDRVGDGELEECPSEVGDLLAANPYLTSLTLVASRATLSYSVAETLTKIRSLRHLAVLTTSYATHGDVEDFFWYLESSLPRLLSVHVHYDIGSSDLVQANTWVRDWGPEYGDATPVGMRRTAKGEILCDASCVGRLCCVETFIGLVGPRNRP</sequence>
<proteinExistence type="predicted"/>
<reference evidence="1" key="1">
    <citation type="journal article" date="2020" name="Cell">
        <title>Large-Scale Comparative Analyses of Tick Genomes Elucidate Their Genetic Diversity and Vector Capacities.</title>
        <authorList>
            <consortium name="Tick Genome and Microbiome Consortium (TIGMIC)"/>
            <person name="Jia N."/>
            <person name="Wang J."/>
            <person name="Shi W."/>
            <person name="Du L."/>
            <person name="Sun Y."/>
            <person name="Zhan W."/>
            <person name="Jiang J.F."/>
            <person name="Wang Q."/>
            <person name="Zhang B."/>
            <person name="Ji P."/>
            <person name="Bell-Sakyi L."/>
            <person name="Cui X.M."/>
            <person name="Yuan T.T."/>
            <person name="Jiang B.G."/>
            <person name="Yang W.F."/>
            <person name="Lam T.T."/>
            <person name="Chang Q.C."/>
            <person name="Ding S.J."/>
            <person name="Wang X.J."/>
            <person name="Zhu J.G."/>
            <person name="Ruan X.D."/>
            <person name="Zhao L."/>
            <person name="Wei J.T."/>
            <person name="Ye R.Z."/>
            <person name="Que T.C."/>
            <person name="Du C.H."/>
            <person name="Zhou Y.H."/>
            <person name="Cheng J.X."/>
            <person name="Dai P.F."/>
            <person name="Guo W.B."/>
            <person name="Han X.H."/>
            <person name="Huang E.J."/>
            <person name="Li L.F."/>
            <person name="Wei W."/>
            <person name="Gao Y.C."/>
            <person name="Liu J.Z."/>
            <person name="Shao H.Z."/>
            <person name="Wang X."/>
            <person name="Wang C.C."/>
            <person name="Yang T.C."/>
            <person name="Huo Q.B."/>
            <person name="Li W."/>
            <person name="Chen H.Y."/>
            <person name="Chen S.E."/>
            <person name="Zhou L.G."/>
            <person name="Ni X.B."/>
            <person name="Tian J.H."/>
            <person name="Sheng Y."/>
            <person name="Liu T."/>
            <person name="Pan Y.S."/>
            <person name="Xia L.Y."/>
            <person name="Li J."/>
            <person name="Zhao F."/>
            <person name="Cao W.C."/>
        </authorList>
    </citation>
    <scope>NUCLEOTIDE SEQUENCE</scope>
    <source>
        <strain evidence="1">Rmic-2018</strain>
    </source>
</reference>
<accession>A0A9J6E2B6</accession>
<dbReference type="InterPro" id="IPR032675">
    <property type="entry name" value="LRR_dom_sf"/>
</dbReference>